<name>A0A5Q4ZQQ3_9BURK</name>
<feature type="region of interest" description="Disordered" evidence="1">
    <location>
        <begin position="36"/>
        <end position="74"/>
    </location>
</feature>
<keyword evidence="2" id="KW-0614">Plasmid</keyword>
<dbReference type="KEGG" id="pdio:PDMSB3_0154.2"/>
<geneLocation type="plasmid" evidence="2 3">
    <name>pI</name>
</geneLocation>
<evidence type="ECO:0000313" key="3">
    <source>
        <dbReference type="Proteomes" id="UP000325811"/>
    </source>
</evidence>
<dbReference type="Proteomes" id="UP000325811">
    <property type="component" value="Plasmid pI"/>
</dbReference>
<dbReference type="AlphaFoldDB" id="A0A5Q4ZQQ3"/>
<accession>A0A5Q4ZQQ3</accession>
<gene>
    <name evidence="2" type="ORF">PDMSB3_0154</name>
</gene>
<dbReference type="EMBL" id="LR699555">
    <property type="protein sequence ID" value="VVD30990.1"/>
    <property type="molecule type" value="Genomic_DNA"/>
</dbReference>
<keyword evidence="3" id="KW-1185">Reference proteome</keyword>
<sequence>MSKALRISVQAFADLSDNELSDVIGEACERSRIENRMYSETERDAHRARKRRAADRERDQANRGRAAPQSVHAA</sequence>
<evidence type="ECO:0000313" key="2">
    <source>
        <dbReference type="EMBL" id="VVD30990.1"/>
    </source>
</evidence>
<organism evidence="2 3">
    <name type="scientific">Paraburkholderia dioscoreae</name>
    <dbReference type="NCBI Taxonomy" id="2604047"/>
    <lineage>
        <taxon>Bacteria</taxon>
        <taxon>Pseudomonadati</taxon>
        <taxon>Pseudomonadota</taxon>
        <taxon>Betaproteobacteria</taxon>
        <taxon>Burkholderiales</taxon>
        <taxon>Burkholderiaceae</taxon>
        <taxon>Paraburkholderia</taxon>
    </lineage>
</organism>
<feature type="compositionally biased region" description="Basic and acidic residues" evidence="1">
    <location>
        <begin position="36"/>
        <end position="45"/>
    </location>
</feature>
<evidence type="ECO:0000256" key="1">
    <source>
        <dbReference type="SAM" id="MobiDB-lite"/>
    </source>
</evidence>
<reference evidence="2 3" key="1">
    <citation type="submission" date="2019-08" db="EMBL/GenBank/DDBJ databases">
        <authorList>
            <person name="Herpell B J."/>
        </authorList>
    </citation>
    <scope>NUCLEOTIDE SEQUENCE [LARGE SCALE GENOMIC DNA]</scope>
    <source>
        <strain evidence="3">Msb3</strain>
        <plasmid evidence="2 3">pI</plasmid>
    </source>
</reference>
<dbReference type="RefSeq" id="WP_165189946.1">
    <property type="nucleotide sequence ID" value="NZ_LR699555.1"/>
</dbReference>
<protein>
    <submittedName>
        <fullName evidence="2">Uncharacterized protein</fullName>
    </submittedName>
</protein>
<proteinExistence type="predicted"/>